<evidence type="ECO:0000256" key="2">
    <source>
        <dbReference type="ARBA" id="ARBA00022741"/>
    </source>
</evidence>
<dbReference type="Proteomes" id="UP001523262">
    <property type="component" value="Unassembled WGS sequence"/>
</dbReference>
<gene>
    <name evidence="6" type="ORF">NDK43_05520</name>
</gene>
<dbReference type="Gene3D" id="3.30.470.20">
    <property type="entry name" value="ATP-grasp fold, B domain"/>
    <property type="match status" value="1"/>
</dbReference>
<sequence>MKSIVFIEANNYGSSVEGIKAAKKLGYYIHIITTRKKFLNQTLPEVDEILLMSVLDEVLLIAKLEEIREKHEVEIIISFLDPFVTLAAKLHNLFCNQNISHDIFRIMENKILTREFLQSKPYSPSYLIFKKNDALKNFLFQIKHKYPLILKSPTSTGSKDVYLINTENQMKHRINFLKKRNSNEDLLIEEYLTGPQFIVEAIVFEGIIQIAGVIEQEITKQNKFIVTGYSISSEMDDSIYSSIAEVTQLILTDLGIKNGNFHLEMRLVNNAWKIIEINPRISGGSMNKLLKEAYGFDYAEQILKVYRGEQPSIERKFEYCIYAHYITVNKVGKLISVSGIEQARKESGVIEVFIKSKEGQVLSPPLSMGHRYGYVIAKGQNMDNVKASALQAADYINFQLSPIL</sequence>
<dbReference type="Pfam" id="PF18603">
    <property type="entry name" value="LAL_C2"/>
    <property type="match status" value="1"/>
</dbReference>
<protein>
    <submittedName>
        <fullName evidence="6">ATP-grasp domain-containing protein</fullName>
    </submittedName>
</protein>
<dbReference type="InterPro" id="IPR040570">
    <property type="entry name" value="LAL_C2"/>
</dbReference>
<dbReference type="InterPro" id="IPR041472">
    <property type="entry name" value="BL00235/CARNS1_N"/>
</dbReference>
<name>A0ABT0W6I5_9BACI</name>
<dbReference type="Pfam" id="PF13535">
    <property type="entry name" value="ATP-grasp_4"/>
    <property type="match status" value="1"/>
</dbReference>
<evidence type="ECO:0000256" key="1">
    <source>
        <dbReference type="ARBA" id="ARBA00022598"/>
    </source>
</evidence>
<dbReference type="InterPro" id="IPR052032">
    <property type="entry name" value="ATP-dep_AA_Ligase"/>
</dbReference>
<feature type="domain" description="ATP-grasp" evidence="5">
    <location>
        <begin position="113"/>
        <end position="307"/>
    </location>
</feature>
<comment type="caution">
    <text evidence="6">The sequence shown here is derived from an EMBL/GenBank/DDBJ whole genome shotgun (WGS) entry which is preliminary data.</text>
</comment>
<evidence type="ECO:0000259" key="5">
    <source>
        <dbReference type="PROSITE" id="PS50975"/>
    </source>
</evidence>
<proteinExistence type="predicted"/>
<reference evidence="6 7" key="1">
    <citation type="submission" date="2022-06" db="EMBL/GenBank/DDBJ databases">
        <authorList>
            <person name="Jeon C.O."/>
        </authorList>
    </citation>
    <scope>NUCLEOTIDE SEQUENCE [LARGE SCALE GENOMIC DNA]</scope>
    <source>
        <strain evidence="6 7">KCTC 13943</strain>
    </source>
</reference>
<evidence type="ECO:0000256" key="3">
    <source>
        <dbReference type="ARBA" id="ARBA00022840"/>
    </source>
</evidence>
<evidence type="ECO:0000313" key="6">
    <source>
        <dbReference type="EMBL" id="MCM2531948.1"/>
    </source>
</evidence>
<dbReference type="PANTHER" id="PTHR43585:SF2">
    <property type="entry name" value="ATP-GRASP ENZYME FSQD"/>
    <property type="match status" value="1"/>
</dbReference>
<dbReference type="InterPro" id="IPR011761">
    <property type="entry name" value="ATP-grasp"/>
</dbReference>
<dbReference type="EMBL" id="JAMQCR010000001">
    <property type="protein sequence ID" value="MCM2531948.1"/>
    <property type="molecule type" value="Genomic_DNA"/>
</dbReference>
<dbReference type="PROSITE" id="PS50975">
    <property type="entry name" value="ATP_GRASP"/>
    <property type="match status" value="1"/>
</dbReference>
<dbReference type="Pfam" id="PF18130">
    <property type="entry name" value="ATPgrasp_N"/>
    <property type="match status" value="1"/>
</dbReference>
<accession>A0ABT0W6I5</accession>
<dbReference type="SUPFAM" id="SSF56059">
    <property type="entry name" value="Glutathione synthetase ATP-binding domain-like"/>
    <property type="match status" value="1"/>
</dbReference>
<evidence type="ECO:0000313" key="7">
    <source>
        <dbReference type="Proteomes" id="UP001523262"/>
    </source>
</evidence>
<keyword evidence="7" id="KW-1185">Reference proteome</keyword>
<evidence type="ECO:0000256" key="4">
    <source>
        <dbReference type="PROSITE-ProRule" id="PRU00409"/>
    </source>
</evidence>
<dbReference type="PANTHER" id="PTHR43585">
    <property type="entry name" value="FUMIPYRROLE BIOSYNTHESIS PROTEIN C"/>
    <property type="match status" value="1"/>
</dbReference>
<organism evidence="6 7">
    <name type="scientific">Neobacillus pocheonensis</name>
    <dbReference type="NCBI Taxonomy" id="363869"/>
    <lineage>
        <taxon>Bacteria</taxon>
        <taxon>Bacillati</taxon>
        <taxon>Bacillota</taxon>
        <taxon>Bacilli</taxon>
        <taxon>Bacillales</taxon>
        <taxon>Bacillaceae</taxon>
        <taxon>Neobacillus</taxon>
    </lineage>
</organism>
<keyword evidence="1" id="KW-0436">Ligase</keyword>
<keyword evidence="3 4" id="KW-0067">ATP-binding</keyword>
<keyword evidence="2 4" id="KW-0547">Nucleotide-binding</keyword>